<proteinExistence type="predicted"/>
<dbReference type="AlphaFoldDB" id="D7NGI8"/>
<dbReference type="EMBL" id="GL349591">
    <property type="protein sequence ID" value="EFI47330.1"/>
    <property type="molecule type" value="Genomic_DNA"/>
</dbReference>
<dbReference type="HOGENOM" id="CLU_2220759_0_0_10"/>
<dbReference type="RefSeq" id="WP_004378922.1">
    <property type="nucleotide sequence ID" value="NZ_GL349591.1"/>
</dbReference>
<dbReference type="Gene3D" id="3.40.50.12480">
    <property type="match status" value="1"/>
</dbReference>
<name>D7NGI8_9BACT</name>
<dbReference type="Proteomes" id="UP000003805">
    <property type="component" value="Unassembled WGS sequence"/>
</dbReference>
<keyword evidence="2" id="KW-1185">Reference proteome</keyword>
<evidence type="ECO:0000313" key="2">
    <source>
        <dbReference type="Proteomes" id="UP000003805"/>
    </source>
</evidence>
<reference evidence="1 2" key="1">
    <citation type="submission" date="2010-02" db="EMBL/GenBank/DDBJ databases">
        <title>The Genome Sequence of Prevotella oris strain C735.</title>
        <authorList>
            <consortium name="The Broad Institute Genome Sequencing Platform"/>
            <person name="Ward D."/>
            <person name="Feldgarden M."/>
            <person name="Earl A."/>
            <person name="Young S.K."/>
            <person name="Zeng Q."/>
            <person name="Koehrsen M."/>
            <person name="Alvarado L."/>
            <person name="Berlin A."/>
            <person name="Bochicchio J."/>
            <person name="Borenstein D."/>
            <person name="Chapman S.B."/>
            <person name="Chen Z."/>
            <person name="Engels R."/>
            <person name="Freedman E."/>
            <person name="Gellesch M."/>
            <person name="Goldberg J."/>
            <person name="Griggs A."/>
            <person name="Gujja S."/>
            <person name="Heilman E."/>
            <person name="Heiman D."/>
            <person name="Hepburn T."/>
            <person name="Howarth C."/>
            <person name="Jen D."/>
            <person name="Larson L."/>
            <person name="Mehta T."/>
            <person name="Park D."/>
            <person name="Pearson M."/>
            <person name="Roberts A."/>
            <person name="Saif S."/>
            <person name="Shea T."/>
            <person name="Shenoy N."/>
            <person name="Sisk P."/>
            <person name="Stolte C."/>
            <person name="Sykes S."/>
            <person name="Thomson T."/>
            <person name="Walk T."/>
            <person name="White J."/>
            <person name="Yandava C."/>
            <person name="Sibley C.D."/>
            <person name="Field T.R."/>
            <person name="Grinwis M."/>
            <person name="Eshaghurshan C.S."/>
            <person name="Surette M.G."/>
            <person name="Haas B."/>
            <person name="Nusbaum C."/>
            <person name="Birren B."/>
        </authorList>
    </citation>
    <scope>NUCLEOTIDE SEQUENCE [LARGE SCALE GENOMIC DNA]</scope>
    <source>
        <strain evidence="1 2">C735</strain>
    </source>
</reference>
<organism evidence="1 2">
    <name type="scientific">Segatella oris C735</name>
    <dbReference type="NCBI Taxonomy" id="563008"/>
    <lineage>
        <taxon>Bacteria</taxon>
        <taxon>Pseudomonadati</taxon>
        <taxon>Bacteroidota</taxon>
        <taxon>Bacteroidia</taxon>
        <taxon>Bacteroidales</taxon>
        <taxon>Prevotellaceae</taxon>
        <taxon>Segatella</taxon>
    </lineage>
</organism>
<evidence type="ECO:0000313" key="1">
    <source>
        <dbReference type="EMBL" id="EFI47330.1"/>
    </source>
</evidence>
<sequence>MIEEGLTDWPTGLFYTMYGVKKPVIFPETLKTIHGYIVNQGNGYINIIIKAIIPPVFVGISTKQSPLYYNSTTEVYVPDESLKLYKVAENWKLMVKHIHPMSEYHG</sequence>
<accession>D7NGI8</accession>
<gene>
    <name evidence="1" type="ORF">HMPREF0665_02705</name>
</gene>
<protein>
    <submittedName>
        <fullName evidence="1">Uncharacterized protein</fullName>
    </submittedName>
</protein>